<reference evidence="2" key="1">
    <citation type="submission" date="2013-09" db="EMBL/GenBank/DDBJ databases">
        <title>Corchorus olitorius genome sequencing.</title>
        <authorList>
            <person name="Alam M."/>
            <person name="Haque M.S."/>
            <person name="Islam M.S."/>
            <person name="Emdad E.M."/>
            <person name="Islam M.M."/>
            <person name="Ahmed B."/>
            <person name="Halim A."/>
            <person name="Hossen Q.M.M."/>
            <person name="Hossain M.Z."/>
            <person name="Ahmed R."/>
            <person name="Khan M.M."/>
            <person name="Islam R."/>
            <person name="Rashid M.M."/>
            <person name="Khan S.A."/>
            <person name="Rahman M.S."/>
            <person name="Alam M."/>
            <person name="Yahiya A.S."/>
            <person name="Khan M.S."/>
            <person name="Azam M.S."/>
            <person name="Haque T."/>
            <person name="Lashkar M.Z.H."/>
            <person name="Akhand A.I."/>
            <person name="Morshed G."/>
            <person name="Roy S."/>
            <person name="Uddin K.S."/>
            <person name="Rabeya T."/>
            <person name="Hossain A.S."/>
            <person name="Chowdhury A."/>
            <person name="Snigdha A.R."/>
            <person name="Mortoza M.S."/>
            <person name="Matin S.A."/>
            <person name="Hoque S.M.E."/>
            <person name="Islam M.K."/>
            <person name="Roy D.K."/>
            <person name="Haider R."/>
            <person name="Moosa M.M."/>
            <person name="Elias S.M."/>
            <person name="Hasan A.M."/>
            <person name="Jahan S."/>
            <person name="Shafiuddin M."/>
            <person name="Mahmood N."/>
            <person name="Shommy N.S."/>
        </authorList>
    </citation>
    <scope>NUCLEOTIDE SEQUENCE [LARGE SCALE GENOMIC DNA]</scope>
    <source>
        <strain evidence="2">cv. O-4</strain>
    </source>
</reference>
<accession>A0A1R3L3I1</accession>
<gene>
    <name evidence="1" type="ORF">COLO4_00847</name>
</gene>
<evidence type="ECO:0000313" key="1">
    <source>
        <dbReference type="EMBL" id="OMP13838.1"/>
    </source>
</evidence>
<organism evidence="1 2">
    <name type="scientific">Corchorus olitorius</name>
    <dbReference type="NCBI Taxonomy" id="93759"/>
    <lineage>
        <taxon>Eukaryota</taxon>
        <taxon>Viridiplantae</taxon>
        <taxon>Streptophyta</taxon>
        <taxon>Embryophyta</taxon>
        <taxon>Tracheophyta</taxon>
        <taxon>Spermatophyta</taxon>
        <taxon>Magnoliopsida</taxon>
        <taxon>eudicotyledons</taxon>
        <taxon>Gunneridae</taxon>
        <taxon>Pentapetalae</taxon>
        <taxon>rosids</taxon>
        <taxon>malvids</taxon>
        <taxon>Malvales</taxon>
        <taxon>Malvaceae</taxon>
        <taxon>Grewioideae</taxon>
        <taxon>Apeibeae</taxon>
        <taxon>Corchorus</taxon>
    </lineage>
</organism>
<dbReference type="EMBL" id="AWUE01003124">
    <property type="protein sequence ID" value="OMP13838.1"/>
    <property type="molecule type" value="Genomic_DNA"/>
</dbReference>
<name>A0A1R3L3I1_9ROSI</name>
<keyword evidence="2" id="KW-1185">Reference proteome</keyword>
<protein>
    <submittedName>
        <fullName evidence="1">Uncharacterized protein</fullName>
    </submittedName>
</protein>
<comment type="caution">
    <text evidence="1">The sequence shown here is derived from an EMBL/GenBank/DDBJ whole genome shotgun (WGS) entry which is preliminary data.</text>
</comment>
<evidence type="ECO:0000313" key="2">
    <source>
        <dbReference type="Proteomes" id="UP000187203"/>
    </source>
</evidence>
<dbReference type="AlphaFoldDB" id="A0A1R3L3I1"/>
<proteinExistence type="predicted"/>
<feature type="non-terminal residue" evidence="1">
    <location>
        <position position="1"/>
    </location>
</feature>
<sequence>VHYRQRANQQEDQGGNRCRQTKVLTAAAFKGDAIGVAHKQVGIAGWRGGTETIRATVGQQLNQHEVVKVEGKAGNHQRSQRFDEQRQRNFKEVLERTRAIHCRGFIQVVRDSFQQAHAQDHHVRITQPGVDDDNHRTGGGRVAEPGRFDAEQRAQHHVDFTEALVKQPFENQN</sequence>
<dbReference type="Proteomes" id="UP000187203">
    <property type="component" value="Unassembled WGS sequence"/>
</dbReference>